<keyword evidence="2" id="KW-0540">Nuclease</keyword>
<organism evidence="2 3">
    <name type="scientific">Rhodococcoides corynebacterioides</name>
    <dbReference type="NCBI Taxonomy" id="53972"/>
    <lineage>
        <taxon>Bacteria</taxon>
        <taxon>Bacillati</taxon>
        <taxon>Actinomycetota</taxon>
        <taxon>Actinomycetes</taxon>
        <taxon>Mycobacteriales</taxon>
        <taxon>Nocardiaceae</taxon>
        <taxon>Rhodococcoides</taxon>
    </lineage>
</organism>
<sequence length="362" mass="38938">MPRRHERQLAVRRRFVDDGRHVAFTVVSRLLRVATYNASLNRPAAGQLATELAEGTDPQLLAAAEVIQRAAPDVLLVNEVDHADGTAEALRDVLAVGRGGAEAVDYPYVFSAPVNTGEPSGRDLDGDGRTDGPGDAWGFGAFPGQYGMVVLSRFPLDTAAVRTFQQFRWADQPDSLLPREYYGENADALRLSSKSHWDVPVTVGNRTVHLLVSHPTPPTFDGPEDRNGRRNHDEIRFTADYLAGATYPVDDAGVAGGLADGASFVVLGDQNADPEKGDSYPGAIDRLLTAPRVRDSRPASAAHGTDTADFGPRVGRLRVDYVLPSDDLEVTDSGVFWPAPGEPGADAIGAGDHRLVWVDLRV</sequence>
<dbReference type="GO" id="GO:0004519">
    <property type="term" value="F:endonuclease activity"/>
    <property type="evidence" value="ECO:0007669"/>
    <property type="project" value="UniProtKB-KW"/>
</dbReference>
<comment type="caution">
    <text evidence="2">The sequence shown here is derived from an EMBL/GenBank/DDBJ whole genome shotgun (WGS) entry which is preliminary data.</text>
</comment>
<keyword evidence="3" id="KW-1185">Reference proteome</keyword>
<dbReference type="Proteomes" id="UP000825228">
    <property type="component" value="Unassembled WGS sequence"/>
</dbReference>
<evidence type="ECO:0000313" key="3">
    <source>
        <dbReference type="Proteomes" id="UP000825228"/>
    </source>
</evidence>
<keyword evidence="2" id="KW-0255">Endonuclease</keyword>
<reference evidence="2 3" key="1">
    <citation type="submission" date="2020-06" db="EMBL/GenBank/DDBJ databases">
        <title>Taxonomy, biology and ecology of Rhodococcus bacteria occurring in California pistachio and other woody hosts as revealed by genome sequence analyses.</title>
        <authorList>
            <person name="Gai Y."/>
            <person name="Riely B."/>
        </authorList>
    </citation>
    <scope>NUCLEOTIDE SEQUENCE [LARGE SCALE GENOMIC DNA]</scope>
    <source>
        <strain evidence="2 3">BP-281</strain>
    </source>
</reference>
<dbReference type="InterPro" id="IPR005135">
    <property type="entry name" value="Endo/exonuclease/phosphatase"/>
</dbReference>
<dbReference type="InterPro" id="IPR036691">
    <property type="entry name" value="Endo/exonu/phosph_ase_sf"/>
</dbReference>
<evidence type="ECO:0000259" key="1">
    <source>
        <dbReference type="Pfam" id="PF03372"/>
    </source>
</evidence>
<name>A0ABS7P734_9NOCA</name>
<feature type="domain" description="Endonuclease/exonuclease/phosphatase" evidence="1">
    <location>
        <begin position="35"/>
        <end position="341"/>
    </location>
</feature>
<dbReference type="SUPFAM" id="SSF56219">
    <property type="entry name" value="DNase I-like"/>
    <property type="match status" value="1"/>
</dbReference>
<protein>
    <submittedName>
        <fullName evidence="2">Endonuclease/exonuclease/phosphatase family protein</fullName>
    </submittedName>
</protein>
<proteinExistence type="predicted"/>
<dbReference type="Gene3D" id="3.60.10.10">
    <property type="entry name" value="Endonuclease/exonuclease/phosphatase"/>
    <property type="match status" value="1"/>
</dbReference>
<accession>A0ABS7P734</accession>
<evidence type="ECO:0000313" key="2">
    <source>
        <dbReference type="EMBL" id="MBY6367841.1"/>
    </source>
</evidence>
<dbReference type="Pfam" id="PF03372">
    <property type="entry name" value="Exo_endo_phos"/>
    <property type="match status" value="1"/>
</dbReference>
<keyword evidence="2" id="KW-0378">Hydrolase</keyword>
<dbReference type="EMBL" id="JABUBU010000014">
    <property type="protein sequence ID" value="MBY6367841.1"/>
    <property type="molecule type" value="Genomic_DNA"/>
</dbReference>
<gene>
    <name evidence="2" type="ORF">HQ603_13875</name>
</gene>